<dbReference type="GO" id="GO:0008270">
    <property type="term" value="F:zinc ion binding"/>
    <property type="evidence" value="ECO:0007669"/>
    <property type="project" value="InterPro"/>
</dbReference>
<organism evidence="2 3">
    <name type="scientific">Acinetobacter larvae</name>
    <dbReference type="NCBI Taxonomy" id="1789224"/>
    <lineage>
        <taxon>Bacteria</taxon>
        <taxon>Pseudomonadati</taxon>
        <taxon>Pseudomonadota</taxon>
        <taxon>Gammaproteobacteria</taxon>
        <taxon>Moraxellales</taxon>
        <taxon>Moraxellaceae</taxon>
        <taxon>Acinetobacter</taxon>
    </lineage>
</organism>
<dbReference type="AlphaFoldDB" id="A0A1B2LZD3"/>
<dbReference type="STRING" id="1789224.BFG52_08015"/>
<dbReference type="Proteomes" id="UP000093391">
    <property type="component" value="Chromosome"/>
</dbReference>
<dbReference type="EMBL" id="CP016895">
    <property type="protein sequence ID" value="AOA58310.1"/>
    <property type="molecule type" value="Genomic_DNA"/>
</dbReference>
<evidence type="ECO:0000259" key="1">
    <source>
        <dbReference type="SMART" id="SM00507"/>
    </source>
</evidence>
<dbReference type="InterPro" id="IPR003615">
    <property type="entry name" value="HNH_nuc"/>
</dbReference>
<keyword evidence="2" id="KW-0540">Nuclease</keyword>
<dbReference type="RefSeq" id="WP_067554487.1">
    <property type="nucleotide sequence ID" value="NZ_CP016895.1"/>
</dbReference>
<dbReference type="KEGG" id="ala:BFG52_08015"/>
<sequence length="130" mass="15340">MKLTKEQREQLKQKYGGHCAYCGCTLSDKWHADHFEPIRRNNDGTCLNPELDVFQNLMPACPVCNKNKHSYPLEYWRKTLEDANRKLTKYVANYRLALMFGQVKETTQPVVFYFERYGTPDVIREASNER</sequence>
<dbReference type="GO" id="GO:0003676">
    <property type="term" value="F:nucleic acid binding"/>
    <property type="evidence" value="ECO:0007669"/>
    <property type="project" value="InterPro"/>
</dbReference>
<dbReference type="Gene3D" id="1.10.30.50">
    <property type="match status" value="1"/>
</dbReference>
<keyword evidence="2" id="KW-0255">Endonuclease</keyword>
<feature type="domain" description="HNH nuclease" evidence="1">
    <location>
        <begin position="6"/>
        <end position="66"/>
    </location>
</feature>
<dbReference type="SMART" id="SM00507">
    <property type="entry name" value="HNHc"/>
    <property type="match status" value="1"/>
</dbReference>
<dbReference type="CDD" id="cd00085">
    <property type="entry name" value="HNHc"/>
    <property type="match status" value="1"/>
</dbReference>
<name>A0A1B2LZD3_9GAMM</name>
<accession>A0A1B2LZD3</accession>
<proteinExistence type="predicted"/>
<evidence type="ECO:0000313" key="3">
    <source>
        <dbReference type="Proteomes" id="UP000093391"/>
    </source>
</evidence>
<protein>
    <submittedName>
        <fullName evidence="2">HNH endonuclease</fullName>
    </submittedName>
</protein>
<gene>
    <name evidence="2" type="ORF">BFG52_08015</name>
</gene>
<dbReference type="Pfam" id="PF01844">
    <property type="entry name" value="HNH"/>
    <property type="match status" value="1"/>
</dbReference>
<dbReference type="GO" id="GO:0004519">
    <property type="term" value="F:endonuclease activity"/>
    <property type="evidence" value="ECO:0007669"/>
    <property type="project" value="UniProtKB-KW"/>
</dbReference>
<dbReference type="OrthoDB" id="9802901at2"/>
<keyword evidence="2" id="KW-0378">Hydrolase</keyword>
<evidence type="ECO:0000313" key="2">
    <source>
        <dbReference type="EMBL" id="AOA58310.1"/>
    </source>
</evidence>
<reference evidence="2 3" key="1">
    <citation type="submission" date="2016-08" db="EMBL/GenBank/DDBJ databases">
        <authorList>
            <person name="Seilhamer J.J."/>
        </authorList>
    </citation>
    <scope>NUCLEOTIDE SEQUENCE [LARGE SCALE GENOMIC DNA]</scope>
    <source>
        <strain evidence="2 3">BRTC-1</strain>
    </source>
</reference>
<keyword evidence="3" id="KW-1185">Reference proteome</keyword>
<dbReference type="InterPro" id="IPR002711">
    <property type="entry name" value="HNH"/>
</dbReference>